<evidence type="ECO:0000313" key="1">
    <source>
        <dbReference type="EMBL" id="MCI60560.1"/>
    </source>
</evidence>
<feature type="non-terminal residue" evidence="1">
    <location>
        <position position="37"/>
    </location>
</feature>
<name>A0A392TKB3_9FABA</name>
<reference evidence="1 2" key="1">
    <citation type="journal article" date="2018" name="Front. Plant Sci.">
        <title>Red Clover (Trifolium pratense) and Zigzag Clover (T. medium) - A Picture of Genomic Similarities and Differences.</title>
        <authorList>
            <person name="Dluhosova J."/>
            <person name="Istvanek J."/>
            <person name="Nedelnik J."/>
            <person name="Repkova J."/>
        </authorList>
    </citation>
    <scope>NUCLEOTIDE SEQUENCE [LARGE SCALE GENOMIC DNA]</scope>
    <source>
        <strain evidence="2">cv. 10/8</strain>
        <tissue evidence="1">Leaf</tissue>
    </source>
</reference>
<organism evidence="1 2">
    <name type="scientific">Trifolium medium</name>
    <dbReference type="NCBI Taxonomy" id="97028"/>
    <lineage>
        <taxon>Eukaryota</taxon>
        <taxon>Viridiplantae</taxon>
        <taxon>Streptophyta</taxon>
        <taxon>Embryophyta</taxon>
        <taxon>Tracheophyta</taxon>
        <taxon>Spermatophyta</taxon>
        <taxon>Magnoliopsida</taxon>
        <taxon>eudicotyledons</taxon>
        <taxon>Gunneridae</taxon>
        <taxon>Pentapetalae</taxon>
        <taxon>rosids</taxon>
        <taxon>fabids</taxon>
        <taxon>Fabales</taxon>
        <taxon>Fabaceae</taxon>
        <taxon>Papilionoideae</taxon>
        <taxon>50 kb inversion clade</taxon>
        <taxon>NPAAA clade</taxon>
        <taxon>Hologalegina</taxon>
        <taxon>IRL clade</taxon>
        <taxon>Trifolieae</taxon>
        <taxon>Trifolium</taxon>
    </lineage>
</organism>
<keyword evidence="2" id="KW-1185">Reference proteome</keyword>
<accession>A0A392TKB3</accession>
<dbReference type="Proteomes" id="UP000265520">
    <property type="component" value="Unassembled WGS sequence"/>
</dbReference>
<evidence type="ECO:0000313" key="2">
    <source>
        <dbReference type="Proteomes" id="UP000265520"/>
    </source>
</evidence>
<comment type="caution">
    <text evidence="1">The sequence shown here is derived from an EMBL/GenBank/DDBJ whole genome shotgun (WGS) entry which is preliminary data.</text>
</comment>
<sequence length="37" mass="4431">MRRIMMKRCNMMSMKMKTTGSLWIFIPLPGVEQCHRS</sequence>
<protein>
    <submittedName>
        <fullName evidence="1">Uncharacterized protein</fullName>
    </submittedName>
</protein>
<dbReference type="AlphaFoldDB" id="A0A392TKB3"/>
<proteinExistence type="predicted"/>
<dbReference type="EMBL" id="LXQA010583845">
    <property type="protein sequence ID" value="MCI60560.1"/>
    <property type="molecule type" value="Genomic_DNA"/>
</dbReference>